<dbReference type="GO" id="GO:0007156">
    <property type="term" value="P:homophilic cell adhesion via plasma membrane adhesion molecules"/>
    <property type="evidence" value="ECO:0007669"/>
    <property type="project" value="InterPro"/>
</dbReference>
<feature type="domain" description="Cadherin" evidence="17">
    <location>
        <begin position="245"/>
        <end position="350"/>
    </location>
</feature>
<dbReference type="GO" id="GO:0016342">
    <property type="term" value="C:catenin complex"/>
    <property type="evidence" value="ECO:0007669"/>
    <property type="project" value="TreeGrafter"/>
</dbReference>
<feature type="region of interest" description="Disordered" evidence="14">
    <location>
        <begin position="739"/>
        <end position="769"/>
    </location>
</feature>
<dbReference type="SMART" id="SM00112">
    <property type="entry name" value="CA"/>
    <property type="match status" value="6"/>
</dbReference>
<feature type="chain" id="PRO_5042501136" description="Cadherin-related family member 1" evidence="16">
    <location>
        <begin position="26"/>
        <end position="769"/>
    </location>
</feature>
<evidence type="ECO:0000313" key="19">
    <source>
        <dbReference type="RefSeq" id="XP_032805971.1"/>
    </source>
</evidence>
<dbReference type="FunFam" id="2.60.40.60:FF:000126">
    <property type="entry name" value="Cadherin-related family member 1"/>
    <property type="match status" value="1"/>
</dbReference>
<feature type="domain" description="Cadherin" evidence="17">
    <location>
        <begin position="356"/>
        <end position="469"/>
    </location>
</feature>
<keyword evidence="6" id="KW-0130">Cell adhesion</keyword>
<organism evidence="18 19">
    <name type="scientific">Petromyzon marinus</name>
    <name type="common">Sea lamprey</name>
    <dbReference type="NCBI Taxonomy" id="7757"/>
    <lineage>
        <taxon>Eukaryota</taxon>
        <taxon>Metazoa</taxon>
        <taxon>Chordata</taxon>
        <taxon>Craniata</taxon>
        <taxon>Vertebrata</taxon>
        <taxon>Cyclostomata</taxon>
        <taxon>Hyperoartia</taxon>
        <taxon>Petromyzontiformes</taxon>
        <taxon>Petromyzontidae</taxon>
        <taxon>Petromyzon</taxon>
    </lineage>
</organism>
<dbReference type="PANTHER" id="PTHR24027:SF413">
    <property type="entry name" value="CADHERIN RELATED FAMILY MEMBER 1"/>
    <property type="match status" value="1"/>
</dbReference>
<evidence type="ECO:0000256" key="11">
    <source>
        <dbReference type="ARBA" id="ARBA00044253"/>
    </source>
</evidence>
<dbReference type="Gene3D" id="2.60.40.60">
    <property type="entry name" value="Cadherins"/>
    <property type="match status" value="6"/>
</dbReference>
<dbReference type="Pfam" id="PF00028">
    <property type="entry name" value="Cadherin"/>
    <property type="match status" value="3"/>
</dbReference>
<keyword evidence="7 15" id="KW-1133">Transmembrane helix</keyword>
<dbReference type="FunFam" id="2.60.40.60:FF:000124">
    <property type="entry name" value="Cadherin-related family member 1"/>
    <property type="match status" value="1"/>
</dbReference>
<feature type="domain" description="Cadherin" evidence="17">
    <location>
        <begin position="41"/>
        <end position="133"/>
    </location>
</feature>
<keyword evidence="5 13" id="KW-0106">Calcium</keyword>
<evidence type="ECO:0000256" key="7">
    <source>
        <dbReference type="ARBA" id="ARBA00022989"/>
    </source>
</evidence>
<dbReference type="PROSITE" id="PS50268">
    <property type="entry name" value="CADHERIN_2"/>
    <property type="match status" value="6"/>
</dbReference>
<dbReference type="InterPro" id="IPR015919">
    <property type="entry name" value="Cadherin-like_sf"/>
</dbReference>
<dbReference type="PRINTS" id="PR00205">
    <property type="entry name" value="CADHERIN"/>
</dbReference>
<accession>A0AAJ7WQ41</accession>
<feature type="domain" description="Cadherin" evidence="17">
    <location>
        <begin position="584"/>
        <end position="694"/>
    </location>
</feature>
<evidence type="ECO:0000256" key="6">
    <source>
        <dbReference type="ARBA" id="ARBA00022889"/>
    </source>
</evidence>
<dbReference type="PROSITE" id="PS00232">
    <property type="entry name" value="CADHERIN_1"/>
    <property type="match status" value="2"/>
</dbReference>
<keyword evidence="4" id="KW-0677">Repeat</keyword>
<dbReference type="GO" id="GO:0016477">
    <property type="term" value="P:cell migration"/>
    <property type="evidence" value="ECO:0007669"/>
    <property type="project" value="TreeGrafter"/>
</dbReference>
<protein>
    <recommendedName>
        <fullName evidence="10">Cadherin-related family member 1</fullName>
    </recommendedName>
    <alternativeName>
        <fullName evidence="11">Photoreceptor cadherin</fullName>
    </alternativeName>
    <alternativeName>
        <fullName evidence="12">Protocadherin-21</fullName>
    </alternativeName>
</protein>
<evidence type="ECO:0000256" key="8">
    <source>
        <dbReference type="ARBA" id="ARBA00023136"/>
    </source>
</evidence>
<dbReference type="GO" id="GO:0045296">
    <property type="term" value="F:cadherin binding"/>
    <property type="evidence" value="ECO:0007669"/>
    <property type="project" value="TreeGrafter"/>
</dbReference>
<evidence type="ECO:0000259" key="17">
    <source>
        <dbReference type="PROSITE" id="PS50268"/>
    </source>
</evidence>
<dbReference type="SUPFAM" id="SSF49313">
    <property type="entry name" value="Cadherin-like"/>
    <property type="match status" value="6"/>
</dbReference>
<dbReference type="GO" id="GO:0008013">
    <property type="term" value="F:beta-catenin binding"/>
    <property type="evidence" value="ECO:0007669"/>
    <property type="project" value="TreeGrafter"/>
</dbReference>
<dbReference type="InterPro" id="IPR020894">
    <property type="entry name" value="Cadherin_CS"/>
</dbReference>
<evidence type="ECO:0000256" key="2">
    <source>
        <dbReference type="ARBA" id="ARBA00022692"/>
    </source>
</evidence>
<dbReference type="GO" id="GO:0007043">
    <property type="term" value="P:cell-cell junction assembly"/>
    <property type="evidence" value="ECO:0007669"/>
    <property type="project" value="TreeGrafter"/>
</dbReference>
<keyword evidence="3 16" id="KW-0732">Signal</keyword>
<feature type="domain" description="Cadherin" evidence="17">
    <location>
        <begin position="470"/>
        <end position="573"/>
    </location>
</feature>
<evidence type="ECO:0000256" key="15">
    <source>
        <dbReference type="SAM" id="Phobius"/>
    </source>
</evidence>
<evidence type="ECO:0000256" key="12">
    <source>
        <dbReference type="ARBA" id="ARBA00044335"/>
    </source>
</evidence>
<dbReference type="GO" id="GO:0005912">
    <property type="term" value="C:adherens junction"/>
    <property type="evidence" value="ECO:0007669"/>
    <property type="project" value="TreeGrafter"/>
</dbReference>
<dbReference type="FunFam" id="2.60.40.60:FF:000122">
    <property type="entry name" value="Cadherin-related family member 1"/>
    <property type="match status" value="1"/>
</dbReference>
<dbReference type="GO" id="GO:0000902">
    <property type="term" value="P:cell morphogenesis"/>
    <property type="evidence" value="ECO:0007669"/>
    <property type="project" value="TreeGrafter"/>
</dbReference>
<dbReference type="AlphaFoldDB" id="A0AAJ7WQ41"/>
<feature type="compositionally biased region" description="Pro residues" evidence="14">
    <location>
        <begin position="755"/>
        <end position="769"/>
    </location>
</feature>
<evidence type="ECO:0000256" key="5">
    <source>
        <dbReference type="ARBA" id="ARBA00022837"/>
    </source>
</evidence>
<dbReference type="GO" id="GO:0034332">
    <property type="term" value="P:adherens junction organization"/>
    <property type="evidence" value="ECO:0007669"/>
    <property type="project" value="TreeGrafter"/>
</dbReference>
<dbReference type="GO" id="GO:0044331">
    <property type="term" value="P:cell-cell adhesion mediated by cadherin"/>
    <property type="evidence" value="ECO:0007669"/>
    <property type="project" value="TreeGrafter"/>
</dbReference>
<feature type="signal peptide" evidence="16">
    <location>
        <begin position="1"/>
        <end position="25"/>
    </location>
</feature>
<comment type="subcellular location">
    <subcellularLocation>
        <location evidence="1">Membrane</location>
        <topology evidence="1">Single-pass membrane protein</topology>
    </subcellularLocation>
</comment>
<dbReference type="GO" id="GO:0016339">
    <property type="term" value="P:calcium-dependent cell-cell adhesion via plasma membrane cell adhesion molecules"/>
    <property type="evidence" value="ECO:0007669"/>
    <property type="project" value="TreeGrafter"/>
</dbReference>
<evidence type="ECO:0000256" key="14">
    <source>
        <dbReference type="SAM" id="MobiDB-lite"/>
    </source>
</evidence>
<evidence type="ECO:0000256" key="4">
    <source>
        <dbReference type="ARBA" id="ARBA00022737"/>
    </source>
</evidence>
<keyword evidence="18" id="KW-1185">Reference proteome</keyword>
<dbReference type="FunFam" id="2.60.40.60:FF:000113">
    <property type="entry name" value="Cadherin-related family member 1"/>
    <property type="match status" value="1"/>
</dbReference>
<reference evidence="19" key="1">
    <citation type="submission" date="2025-08" db="UniProtKB">
        <authorList>
            <consortium name="RefSeq"/>
        </authorList>
    </citation>
    <scope>IDENTIFICATION</scope>
    <source>
        <tissue evidence="19">Sperm</tissue>
    </source>
</reference>
<dbReference type="RefSeq" id="XP_032805971.1">
    <property type="nucleotide sequence ID" value="XM_032950080.1"/>
</dbReference>
<evidence type="ECO:0000256" key="1">
    <source>
        <dbReference type="ARBA" id="ARBA00004167"/>
    </source>
</evidence>
<evidence type="ECO:0000256" key="9">
    <source>
        <dbReference type="ARBA" id="ARBA00023170"/>
    </source>
</evidence>
<sequence length="769" mass="82452">MPPSHDCLPLFFAICALLFAPATQANFAPFFHEGGNMAFTSISEDTVVGTQVFTLNGSDPEGARVTYGMEAPPGQKAVFAVEPRSGNVTLVVPLDRERVDELDVMVSISDGLNTVVEKARVFVTDVNDEPPVFDGMPYVVTVPEDCPSGASLLRVTATDRDAGSGGSILYHLQGARGLFAVDRHSGVLRLKPNASLDYERERAHALTIVAQDGGGQLREAFAVFSASALVTVGVSDVQDTPPAFVGVPYHAVVYEDTPSGADIFTVVAYDGDQAIPNPIRYSIVNGSNGMFLINETTGAITVPDVTRLNEDSYQLFVQADEVGASPLGRSSALAGVAVTVVDVNDHSPVFSGPAGPQRAFRTSIRENPPLGEVIRGLNITVSDGDKGANAKFRLRVLGAGAALRVVPGTVLNEAPVALVVTNSAAFDYERTRSIRCQIVAEEMETVERRSSAVEINIDLLDINDNVPSFSQDHYVAKIRENSPGGSIVTTVQAVDPDSGKFGKIRYTLVGEEADMFLIHPSKGVLYTQPWAELDAETRTRHHLAVRAEDGGGLFGIAEVLVAVTDVNEHPPAFSDSVLQEVMVIGKALHILATDGDAEAPNNVVHYSLERAEPLDVFELDTASGELRLRPSIRSLAALRNLTHRRDCRWSLLVQAKDGGTPAFSSTAVLRLDITEEIKERVLTYVLGLKHRPWALVAICMGSAASLVALTALVSGATYWRSVKRSRVHPAGRKRVVVVRRRRMSGRTTSRDGAQTPPPGPLAPPPLSPP</sequence>
<dbReference type="InterPro" id="IPR039808">
    <property type="entry name" value="Cadherin"/>
</dbReference>
<evidence type="ECO:0000256" key="16">
    <source>
        <dbReference type="SAM" id="SignalP"/>
    </source>
</evidence>
<name>A0AAJ7WQ41_PETMA</name>
<evidence type="ECO:0000256" key="10">
    <source>
        <dbReference type="ARBA" id="ARBA00044073"/>
    </source>
</evidence>
<feature type="domain" description="Cadherin" evidence="17">
    <location>
        <begin position="134"/>
        <end position="244"/>
    </location>
</feature>
<dbReference type="InterPro" id="IPR002126">
    <property type="entry name" value="Cadherin-like_dom"/>
</dbReference>
<dbReference type="CDD" id="cd11304">
    <property type="entry name" value="Cadherin_repeat"/>
    <property type="match status" value="6"/>
</dbReference>
<gene>
    <name evidence="19" type="primary">LOC116940343</name>
</gene>
<dbReference type="KEGG" id="pmrn:116940343"/>
<dbReference type="Proteomes" id="UP001318040">
    <property type="component" value="Chromosome 8"/>
</dbReference>
<keyword evidence="8 15" id="KW-0472">Membrane</keyword>
<evidence type="ECO:0000313" key="18">
    <source>
        <dbReference type="Proteomes" id="UP001318040"/>
    </source>
</evidence>
<evidence type="ECO:0000256" key="3">
    <source>
        <dbReference type="ARBA" id="ARBA00022729"/>
    </source>
</evidence>
<evidence type="ECO:0000256" key="13">
    <source>
        <dbReference type="PROSITE-ProRule" id="PRU00043"/>
    </source>
</evidence>
<dbReference type="GO" id="GO:0005509">
    <property type="term" value="F:calcium ion binding"/>
    <property type="evidence" value="ECO:0007669"/>
    <property type="project" value="UniProtKB-UniRule"/>
</dbReference>
<feature type="transmembrane region" description="Helical" evidence="15">
    <location>
        <begin position="693"/>
        <end position="719"/>
    </location>
</feature>
<dbReference type="PANTHER" id="PTHR24027">
    <property type="entry name" value="CADHERIN-23"/>
    <property type="match status" value="1"/>
</dbReference>
<keyword evidence="2 15" id="KW-0812">Transmembrane</keyword>
<keyword evidence="9" id="KW-0675">Receptor</keyword>
<proteinExistence type="predicted"/>